<dbReference type="GO" id="GO:0001510">
    <property type="term" value="P:RNA methylation"/>
    <property type="evidence" value="ECO:0007669"/>
    <property type="project" value="InterPro"/>
</dbReference>
<dbReference type="HOGENOM" id="CLU_005316_0_4_5"/>
<dbReference type="SUPFAM" id="SSF48013">
    <property type="entry name" value="NusB-like"/>
    <property type="match status" value="1"/>
</dbReference>
<dbReference type="KEGG" id="lar:lam_032"/>
<gene>
    <name evidence="7" type="primary">sun</name>
    <name evidence="7" type="ORF">lam_032</name>
</gene>
<comment type="caution">
    <text evidence="5">Lacks conserved residue(s) required for the propagation of feature annotation.</text>
</comment>
<feature type="binding site" evidence="5">
    <location>
        <position position="267"/>
    </location>
    <ligand>
        <name>S-adenosyl-L-methionine</name>
        <dbReference type="ChEBI" id="CHEBI:59789"/>
    </ligand>
</feature>
<dbReference type="GO" id="GO:0006355">
    <property type="term" value="P:regulation of DNA-templated transcription"/>
    <property type="evidence" value="ECO:0007669"/>
    <property type="project" value="InterPro"/>
</dbReference>
<dbReference type="AlphaFoldDB" id="U6B6B6"/>
<evidence type="ECO:0000256" key="2">
    <source>
        <dbReference type="ARBA" id="ARBA00022679"/>
    </source>
</evidence>
<dbReference type="GO" id="GO:0003723">
    <property type="term" value="F:RNA binding"/>
    <property type="evidence" value="ECO:0007669"/>
    <property type="project" value="UniProtKB-UniRule"/>
</dbReference>
<dbReference type="InterPro" id="IPR001678">
    <property type="entry name" value="MeTrfase_RsmB-F_NOP2_dom"/>
</dbReference>
<dbReference type="eggNOG" id="COG0144">
    <property type="taxonomic scope" value="Bacteria"/>
</dbReference>
<keyword evidence="2 5" id="KW-0808">Transferase</keyword>
<dbReference type="InterPro" id="IPR029063">
    <property type="entry name" value="SAM-dependent_MTases_sf"/>
</dbReference>
<keyword evidence="4 5" id="KW-0694">RNA-binding</keyword>
<evidence type="ECO:0000256" key="4">
    <source>
        <dbReference type="ARBA" id="ARBA00022884"/>
    </source>
</evidence>
<organism evidence="7 8">
    <name type="scientific">Candidatus Liberibacter americanus str. Sao Paulo</name>
    <dbReference type="NCBI Taxonomy" id="1261131"/>
    <lineage>
        <taxon>Bacteria</taxon>
        <taxon>Pseudomonadati</taxon>
        <taxon>Pseudomonadota</taxon>
        <taxon>Alphaproteobacteria</taxon>
        <taxon>Hyphomicrobiales</taxon>
        <taxon>Rhizobiaceae</taxon>
        <taxon>Liberibacter</taxon>
    </lineage>
</organism>
<feature type="domain" description="SAM-dependent MTase RsmB/NOP-type" evidence="6">
    <location>
        <begin position="153"/>
        <end position="437"/>
    </location>
</feature>
<dbReference type="Gene3D" id="1.10.940.10">
    <property type="entry name" value="NusB-like"/>
    <property type="match status" value="1"/>
</dbReference>
<dbReference type="InterPro" id="IPR006027">
    <property type="entry name" value="NusB_RsmB_TIM44"/>
</dbReference>
<protein>
    <submittedName>
        <fullName evidence="7">tRNA and rRNA cytosine-C5-methylase</fullName>
    </submittedName>
</protein>
<keyword evidence="1 5" id="KW-0489">Methyltransferase</keyword>
<evidence type="ECO:0000313" key="7">
    <source>
        <dbReference type="EMBL" id="AHA27416.1"/>
    </source>
</evidence>
<dbReference type="GO" id="GO:0008173">
    <property type="term" value="F:RNA methyltransferase activity"/>
    <property type="evidence" value="ECO:0007669"/>
    <property type="project" value="InterPro"/>
</dbReference>
<dbReference type="InterPro" id="IPR035926">
    <property type="entry name" value="NusB-like_sf"/>
</dbReference>
<dbReference type="PANTHER" id="PTHR22807">
    <property type="entry name" value="NOP2 YEAST -RELATED NOL1/NOP2/FMU SUN DOMAIN-CONTAINING"/>
    <property type="match status" value="1"/>
</dbReference>
<feature type="active site" description="Nucleophile" evidence="5">
    <location>
        <position position="362"/>
    </location>
</feature>
<evidence type="ECO:0000259" key="6">
    <source>
        <dbReference type="PROSITE" id="PS51686"/>
    </source>
</evidence>
<dbReference type="Pfam" id="PF01189">
    <property type="entry name" value="Methyltr_RsmB-F"/>
    <property type="match status" value="1"/>
</dbReference>
<dbReference type="Proteomes" id="UP000017862">
    <property type="component" value="Chromosome"/>
</dbReference>
<accession>U6B6B6</accession>
<dbReference type="InterPro" id="IPR023267">
    <property type="entry name" value="RCMT"/>
</dbReference>
<feature type="binding site" evidence="5">
    <location>
        <position position="309"/>
    </location>
    <ligand>
        <name>S-adenosyl-L-methionine</name>
        <dbReference type="ChEBI" id="CHEBI:59789"/>
    </ligand>
</feature>
<evidence type="ECO:0000256" key="1">
    <source>
        <dbReference type="ARBA" id="ARBA00022603"/>
    </source>
</evidence>
<dbReference type="SUPFAM" id="SSF53335">
    <property type="entry name" value="S-adenosyl-L-methionine-dependent methyltransferases"/>
    <property type="match status" value="1"/>
</dbReference>
<dbReference type="Gene3D" id="3.40.50.150">
    <property type="entry name" value="Vaccinia Virus protein VP39"/>
    <property type="match status" value="1"/>
</dbReference>
<dbReference type="PANTHER" id="PTHR22807:SF61">
    <property type="entry name" value="NOL1_NOP2_SUN FAMILY PROTEIN _ ANTITERMINATION NUSB DOMAIN-CONTAINING PROTEIN"/>
    <property type="match status" value="1"/>
</dbReference>
<proteinExistence type="inferred from homology"/>
<dbReference type="PROSITE" id="PS51686">
    <property type="entry name" value="SAM_MT_RSMB_NOP"/>
    <property type="match status" value="1"/>
</dbReference>
<keyword evidence="3 5" id="KW-0949">S-adenosyl-L-methionine</keyword>
<dbReference type="Pfam" id="PF01029">
    <property type="entry name" value="NusB"/>
    <property type="match status" value="1"/>
</dbReference>
<dbReference type="CDD" id="cd02440">
    <property type="entry name" value="AdoMet_MTases"/>
    <property type="match status" value="1"/>
</dbReference>
<reference evidence="7 8" key="1">
    <citation type="journal article" date="2014" name="Mol. Plant Microbe Interact.">
        <title>The complete genome sequence of Candidatus Liberibacter americanus, associated with citrus Huanglongbing.</title>
        <authorList>
            <person name="Wulff N.A."/>
            <person name="Zhang S."/>
            <person name="Setubal J.C."/>
            <person name="Almeida N.F."/>
            <person name="Martins E.C."/>
            <person name="Harakava R."/>
            <person name="Kumar D."/>
            <person name="Rangel L.T."/>
            <person name="Foissac X."/>
            <person name="Bove J."/>
            <person name="Gabriel D.W."/>
        </authorList>
    </citation>
    <scope>NUCLEOTIDE SEQUENCE [LARGE SCALE GENOMIC DNA]</scope>
    <source>
        <strain evidence="7 8">Sao Paulo</strain>
    </source>
</reference>
<evidence type="ECO:0000313" key="8">
    <source>
        <dbReference type="Proteomes" id="UP000017862"/>
    </source>
</evidence>
<keyword evidence="8" id="KW-1185">Reference proteome</keyword>
<evidence type="ECO:0000256" key="5">
    <source>
        <dbReference type="PROSITE-ProRule" id="PRU01023"/>
    </source>
</evidence>
<dbReference type="InterPro" id="IPR049560">
    <property type="entry name" value="MeTrfase_RsmB-F_NOP2_cat"/>
</dbReference>
<dbReference type="EMBL" id="CP006604">
    <property type="protein sequence ID" value="AHA27416.1"/>
    <property type="molecule type" value="Genomic_DNA"/>
</dbReference>
<sequence length="438" mass="49458">MNLRFIAYRLLYSVVIKNISLSRLLDAEHGDHAFRLLSREDQSLVHAILSATLRFLPRIDAVIDFFLISSIPKKSNNCLRQLLRISVAQIMYLDVADYAVVDLSVEQVKRDKKTKHFAKLVNAILRRVSREKTELLKRFSAISIIPKWFGDRLECFYGNEIVSVISDFFIKPSYIDLTVKSDAAIWAQKLNAVVLPTGGIRLRNFRGNISSLPDFEKGEWWVQDASASIPVQLFGKLDGLSVLDLCASPGGKTAQLVMAGAKVTAIDISKNRLRKLQYNLKRLRLSADIIESSAFDYSPKKLFDAVLVDPPCSSTGTMRRHPDVLWTRNTEDIVKLAQFQERLLLHGLSLVKPNGMVVFSNCSLDKEDSEEVVQKVLKNSLFPVELVPLKRDDWKNIAMAITPEGWLRIIPDMLKDIEIEGAPSGIDGFYAALLRRIT</sequence>
<dbReference type="PATRIC" id="fig|1261131.3.peg.27"/>
<dbReference type="STRING" id="1261131.lam_032"/>
<dbReference type="PRINTS" id="PR02008">
    <property type="entry name" value="RCMTFAMILY"/>
</dbReference>
<evidence type="ECO:0000256" key="3">
    <source>
        <dbReference type="ARBA" id="ARBA00022691"/>
    </source>
</evidence>
<comment type="similarity">
    <text evidence="5">Belongs to the class I-like SAM-binding methyltransferase superfamily. RsmB/NOP family.</text>
</comment>
<name>U6B6B6_9HYPH</name>